<reference evidence="12" key="3">
    <citation type="submission" date="2020-05" db="EMBL/GenBank/DDBJ databases">
        <title>Electrophorus electricus (electric eel) genome, fEleEle1, primary haplotype.</title>
        <authorList>
            <person name="Myers G."/>
            <person name="Meyer A."/>
            <person name="Fedrigo O."/>
            <person name="Formenti G."/>
            <person name="Rhie A."/>
            <person name="Tracey A."/>
            <person name="Sims Y."/>
            <person name="Jarvis E.D."/>
        </authorList>
    </citation>
    <scope>NUCLEOTIDE SEQUENCE [LARGE SCALE GENOMIC DNA]</scope>
</reference>
<reference evidence="13" key="2">
    <citation type="journal article" date="2017" name="Sci. Adv.">
        <title>A tail of two voltages: Proteomic comparison of the three electric organs of the electric eel.</title>
        <authorList>
            <person name="Traeger L.L."/>
            <person name="Sabat G."/>
            <person name="Barrett-Wilt G.A."/>
            <person name="Wells G.B."/>
            <person name="Sussman M.R."/>
        </authorList>
    </citation>
    <scope>NUCLEOTIDE SEQUENCE [LARGE SCALE GENOMIC DNA]</scope>
</reference>
<keyword evidence="10 11" id="KW-0119">Carbohydrate metabolism</keyword>
<evidence type="ECO:0000256" key="9">
    <source>
        <dbReference type="ARBA" id="ARBA00023180"/>
    </source>
</evidence>
<dbReference type="Proteomes" id="UP000314983">
    <property type="component" value="Chromosome 8"/>
</dbReference>
<keyword evidence="13" id="KW-1185">Reference proteome</keyword>
<dbReference type="GO" id="GO:0016051">
    <property type="term" value="P:carbohydrate biosynthetic process"/>
    <property type="evidence" value="ECO:0007669"/>
    <property type="project" value="InterPro"/>
</dbReference>
<comment type="similarity">
    <text evidence="2 11">Belongs to the sulfotransferase 2 family.</text>
</comment>
<feature type="transmembrane region" description="Helical" evidence="11">
    <location>
        <begin position="13"/>
        <end position="32"/>
    </location>
</feature>
<dbReference type="Pfam" id="PF03567">
    <property type="entry name" value="Sulfotransfer_2"/>
    <property type="match status" value="1"/>
</dbReference>
<evidence type="ECO:0000256" key="2">
    <source>
        <dbReference type="ARBA" id="ARBA00006339"/>
    </source>
</evidence>
<evidence type="ECO:0000256" key="6">
    <source>
        <dbReference type="ARBA" id="ARBA00022989"/>
    </source>
</evidence>
<dbReference type="AlphaFoldDB" id="A0A4W4FMG6"/>
<dbReference type="PANTHER" id="PTHR12137:SF4">
    <property type="entry name" value="CARBOHYDRATE SULFOTRANSFERASE 12"/>
    <property type="match status" value="1"/>
</dbReference>
<evidence type="ECO:0000256" key="8">
    <source>
        <dbReference type="ARBA" id="ARBA00023136"/>
    </source>
</evidence>
<dbReference type="OMA" id="VMKHKLQ"/>
<dbReference type="InterPro" id="IPR005331">
    <property type="entry name" value="Sulfotransferase"/>
</dbReference>
<keyword evidence="6 11" id="KW-1133">Transmembrane helix</keyword>
<reference evidence="13" key="1">
    <citation type="journal article" date="2014" name="Science">
        <title>Nonhuman genetics. Genomic basis for the convergent evolution of electric organs.</title>
        <authorList>
            <person name="Gallant J.R."/>
            <person name="Traeger L.L."/>
            <person name="Volkening J.D."/>
            <person name="Moffett H."/>
            <person name="Chen P.H."/>
            <person name="Novina C.D."/>
            <person name="Phillips G.N.Jr."/>
            <person name="Anand R."/>
            <person name="Wells G.B."/>
            <person name="Pinch M."/>
            <person name="Guth R."/>
            <person name="Unguez G.A."/>
            <person name="Albert J.S."/>
            <person name="Zakon H.H."/>
            <person name="Samanta M.P."/>
            <person name="Sussman M.R."/>
        </authorList>
    </citation>
    <scope>NUCLEOTIDE SEQUENCE [LARGE SCALE GENOMIC DNA]</scope>
</reference>
<evidence type="ECO:0000256" key="10">
    <source>
        <dbReference type="ARBA" id="ARBA00023277"/>
    </source>
</evidence>
<keyword evidence="3 11" id="KW-0808">Transferase</keyword>
<evidence type="ECO:0000256" key="4">
    <source>
        <dbReference type="ARBA" id="ARBA00022692"/>
    </source>
</evidence>
<dbReference type="InterPro" id="IPR018011">
    <property type="entry name" value="Carb_sulfotrans_8-10"/>
</dbReference>
<dbReference type="EC" id="2.8.2.-" evidence="11"/>
<sequence length="408" mass="47992">LTLSMSLTSRMNIKEYFCCVSLLGVILLMFYIKGNWKGRTEVYTSVSSWSQPWAFKPIKGQYGPQLDSANSSFVWTSLRYFYNLLLNGFKGSTWDTYEEDTDLESRTCEWKIHTSPIPLKLKYGQYARKKLIRDLCNHNRTLNFSEQWQAFDELSNEELEHLLVDDRHGIIYCYVPKVACSQWKRIMIVLSESLKVNGVPFRNPSQIPNQYVHSGIIQHLNKYPRDVIKDKLKHYKKFIFVRDPFVRLISAYRDKLEAENQVYYKLHGIPILRKFGNCSKPPESVHQAHAAKIIPSFSNFTEYILSFPVKLLDEHWKPMTQLCHPCQIDYDFIGKLENIEEDATHLLRVLHVDNIIQFPSSSKKTNESWIKSWFSSITSKSRNKLYKLYEADFKIFGYQYSNEIPILQ</sequence>
<evidence type="ECO:0000256" key="3">
    <source>
        <dbReference type="ARBA" id="ARBA00022679"/>
    </source>
</evidence>
<evidence type="ECO:0000256" key="1">
    <source>
        <dbReference type="ARBA" id="ARBA00004323"/>
    </source>
</evidence>
<keyword evidence="8 11" id="KW-0472">Membrane</keyword>
<dbReference type="GeneTree" id="ENSGT00940000156614"/>
<keyword evidence="7 11" id="KW-0333">Golgi apparatus</keyword>
<evidence type="ECO:0000313" key="12">
    <source>
        <dbReference type="Ensembl" id="ENSEEEP00000025211.2"/>
    </source>
</evidence>
<dbReference type="PANTHER" id="PTHR12137">
    <property type="entry name" value="CARBOHYDRATE SULFOTRANSFERASE"/>
    <property type="match status" value="1"/>
</dbReference>
<comment type="subcellular location">
    <subcellularLocation>
        <location evidence="1 11">Golgi apparatus membrane</location>
        <topology evidence="1 11">Single-pass type II membrane protein</topology>
    </subcellularLocation>
</comment>
<dbReference type="GO" id="GO:0030166">
    <property type="term" value="P:proteoglycan biosynthetic process"/>
    <property type="evidence" value="ECO:0007669"/>
    <property type="project" value="TreeGrafter"/>
</dbReference>
<dbReference type="GO" id="GO:0000139">
    <property type="term" value="C:Golgi membrane"/>
    <property type="evidence" value="ECO:0007669"/>
    <property type="project" value="UniProtKB-SubCell"/>
</dbReference>
<dbReference type="STRING" id="8005.ENSEEEP00000025211"/>
<keyword evidence="4 11" id="KW-0812">Transmembrane</keyword>
<name>A0A4W4FMG6_ELEEL</name>
<evidence type="ECO:0000313" key="13">
    <source>
        <dbReference type="Proteomes" id="UP000314983"/>
    </source>
</evidence>
<evidence type="ECO:0000256" key="5">
    <source>
        <dbReference type="ARBA" id="ARBA00022968"/>
    </source>
</evidence>
<keyword evidence="5 11" id="KW-0735">Signal-anchor</keyword>
<dbReference type="GO" id="GO:0008146">
    <property type="term" value="F:sulfotransferase activity"/>
    <property type="evidence" value="ECO:0007669"/>
    <property type="project" value="InterPro"/>
</dbReference>
<gene>
    <name evidence="12" type="primary">CHST12</name>
</gene>
<evidence type="ECO:0000256" key="7">
    <source>
        <dbReference type="ARBA" id="ARBA00023034"/>
    </source>
</evidence>
<organism evidence="12 13">
    <name type="scientific">Electrophorus electricus</name>
    <name type="common">Electric eel</name>
    <name type="synonym">Gymnotus electricus</name>
    <dbReference type="NCBI Taxonomy" id="8005"/>
    <lineage>
        <taxon>Eukaryota</taxon>
        <taxon>Metazoa</taxon>
        <taxon>Chordata</taxon>
        <taxon>Craniata</taxon>
        <taxon>Vertebrata</taxon>
        <taxon>Euteleostomi</taxon>
        <taxon>Actinopterygii</taxon>
        <taxon>Neopterygii</taxon>
        <taxon>Teleostei</taxon>
        <taxon>Ostariophysi</taxon>
        <taxon>Gymnotiformes</taxon>
        <taxon>Gymnotoidei</taxon>
        <taxon>Gymnotidae</taxon>
        <taxon>Electrophorus</taxon>
    </lineage>
</organism>
<dbReference type="Ensembl" id="ENSEEET00000025502.2">
    <property type="protein sequence ID" value="ENSEEEP00000025211.2"/>
    <property type="gene ID" value="ENSEEEG00000012228.2"/>
</dbReference>
<proteinExistence type="inferred from homology"/>
<reference evidence="12" key="5">
    <citation type="submission" date="2025-09" db="UniProtKB">
        <authorList>
            <consortium name="Ensembl"/>
        </authorList>
    </citation>
    <scope>IDENTIFICATION</scope>
</reference>
<accession>A0A4W4FMG6</accession>
<reference evidence="12" key="4">
    <citation type="submission" date="2025-08" db="UniProtKB">
        <authorList>
            <consortium name="Ensembl"/>
        </authorList>
    </citation>
    <scope>IDENTIFICATION</scope>
</reference>
<evidence type="ECO:0000256" key="11">
    <source>
        <dbReference type="RuleBase" id="RU364020"/>
    </source>
</evidence>
<keyword evidence="9 11" id="KW-0325">Glycoprotein</keyword>
<protein>
    <recommendedName>
        <fullName evidence="11">Carbohydrate sulfotransferase</fullName>
        <ecNumber evidence="11">2.8.2.-</ecNumber>
    </recommendedName>
</protein>